<dbReference type="EMBL" id="GBXM01022081">
    <property type="protein sequence ID" value="JAH86496.1"/>
    <property type="molecule type" value="Transcribed_RNA"/>
</dbReference>
<evidence type="ECO:0000313" key="1">
    <source>
        <dbReference type="EMBL" id="JAH86496.1"/>
    </source>
</evidence>
<accession>A0A0E9W864</accession>
<organism evidence="1">
    <name type="scientific">Anguilla anguilla</name>
    <name type="common">European freshwater eel</name>
    <name type="synonym">Muraena anguilla</name>
    <dbReference type="NCBI Taxonomy" id="7936"/>
    <lineage>
        <taxon>Eukaryota</taxon>
        <taxon>Metazoa</taxon>
        <taxon>Chordata</taxon>
        <taxon>Craniata</taxon>
        <taxon>Vertebrata</taxon>
        <taxon>Euteleostomi</taxon>
        <taxon>Actinopterygii</taxon>
        <taxon>Neopterygii</taxon>
        <taxon>Teleostei</taxon>
        <taxon>Anguilliformes</taxon>
        <taxon>Anguillidae</taxon>
        <taxon>Anguilla</taxon>
    </lineage>
</organism>
<dbReference type="AlphaFoldDB" id="A0A0E9W864"/>
<reference evidence="1" key="1">
    <citation type="submission" date="2014-11" db="EMBL/GenBank/DDBJ databases">
        <authorList>
            <person name="Amaro Gonzalez C."/>
        </authorList>
    </citation>
    <scope>NUCLEOTIDE SEQUENCE</scope>
</reference>
<sequence length="30" mass="3270">MSGSWASSKRKRAPLSADSVISNMIKSFLN</sequence>
<name>A0A0E9W864_ANGAN</name>
<reference evidence="1" key="2">
    <citation type="journal article" date="2015" name="Fish Shellfish Immunol.">
        <title>Early steps in the European eel (Anguilla anguilla)-Vibrio vulnificus interaction in the gills: Role of the RtxA13 toxin.</title>
        <authorList>
            <person name="Callol A."/>
            <person name="Pajuelo D."/>
            <person name="Ebbesson L."/>
            <person name="Teles M."/>
            <person name="MacKenzie S."/>
            <person name="Amaro C."/>
        </authorList>
    </citation>
    <scope>NUCLEOTIDE SEQUENCE</scope>
</reference>
<proteinExistence type="predicted"/>
<protein>
    <submittedName>
        <fullName evidence="1">Uncharacterized protein</fullName>
    </submittedName>
</protein>